<organism evidence="10 11">
    <name type="scientific">Compostimonas suwonensis</name>
    <dbReference type="NCBI Taxonomy" id="1048394"/>
    <lineage>
        <taxon>Bacteria</taxon>
        <taxon>Bacillati</taxon>
        <taxon>Actinomycetota</taxon>
        <taxon>Actinomycetes</taxon>
        <taxon>Micrococcales</taxon>
        <taxon>Microbacteriaceae</taxon>
        <taxon>Compostimonas</taxon>
    </lineage>
</organism>
<feature type="transmembrane region" description="Helical" evidence="8">
    <location>
        <begin position="115"/>
        <end position="134"/>
    </location>
</feature>
<evidence type="ECO:0000256" key="8">
    <source>
        <dbReference type="SAM" id="Phobius"/>
    </source>
</evidence>
<comment type="subcellular location">
    <subcellularLocation>
        <location evidence="1">Cell membrane</location>
        <topology evidence="1">Multi-pass membrane protein</topology>
    </subcellularLocation>
</comment>
<feature type="transmembrane region" description="Helical" evidence="8">
    <location>
        <begin position="470"/>
        <end position="495"/>
    </location>
</feature>
<dbReference type="Proteomes" id="UP000230161">
    <property type="component" value="Unassembled WGS sequence"/>
</dbReference>
<evidence type="ECO:0000256" key="3">
    <source>
        <dbReference type="ARBA" id="ARBA00022475"/>
    </source>
</evidence>
<evidence type="ECO:0000256" key="5">
    <source>
        <dbReference type="ARBA" id="ARBA00022989"/>
    </source>
</evidence>
<feature type="transmembrane region" description="Helical" evidence="8">
    <location>
        <begin position="236"/>
        <end position="254"/>
    </location>
</feature>
<dbReference type="GO" id="GO:0022857">
    <property type="term" value="F:transmembrane transporter activity"/>
    <property type="evidence" value="ECO:0007669"/>
    <property type="project" value="InterPro"/>
</dbReference>
<keyword evidence="4 8" id="KW-0812">Transmembrane</keyword>
<evidence type="ECO:0000256" key="2">
    <source>
        <dbReference type="ARBA" id="ARBA00022448"/>
    </source>
</evidence>
<feature type="transmembrane region" description="Helical" evidence="8">
    <location>
        <begin position="85"/>
        <end position="103"/>
    </location>
</feature>
<keyword evidence="6 8" id="KW-0472">Membrane</keyword>
<dbReference type="RefSeq" id="WP_100343321.1">
    <property type="nucleotide sequence ID" value="NZ_PGFB01000001.1"/>
</dbReference>
<evidence type="ECO:0000259" key="9">
    <source>
        <dbReference type="PROSITE" id="PS50850"/>
    </source>
</evidence>
<dbReference type="GO" id="GO:0005886">
    <property type="term" value="C:plasma membrane"/>
    <property type="evidence" value="ECO:0007669"/>
    <property type="project" value="UniProtKB-SubCell"/>
</dbReference>
<evidence type="ECO:0000313" key="10">
    <source>
        <dbReference type="EMBL" id="PJJ65418.1"/>
    </source>
</evidence>
<evidence type="ECO:0000256" key="6">
    <source>
        <dbReference type="ARBA" id="ARBA00023136"/>
    </source>
</evidence>
<feature type="compositionally biased region" description="Low complexity" evidence="7">
    <location>
        <begin position="15"/>
        <end position="35"/>
    </location>
</feature>
<dbReference type="PANTHER" id="PTHR42718">
    <property type="entry name" value="MAJOR FACILITATOR SUPERFAMILY MULTIDRUG TRANSPORTER MFSC"/>
    <property type="match status" value="1"/>
</dbReference>
<feature type="transmembrane region" description="Helical" evidence="8">
    <location>
        <begin position="174"/>
        <end position="196"/>
    </location>
</feature>
<evidence type="ECO:0000313" key="11">
    <source>
        <dbReference type="Proteomes" id="UP000230161"/>
    </source>
</evidence>
<feature type="transmembrane region" description="Helical" evidence="8">
    <location>
        <begin position="202"/>
        <end position="224"/>
    </location>
</feature>
<feature type="transmembrane region" description="Helical" evidence="8">
    <location>
        <begin position="335"/>
        <end position="356"/>
    </location>
</feature>
<feature type="transmembrane region" description="Helical" evidence="8">
    <location>
        <begin position="440"/>
        <end position="458"/>
    </location>
</feature>
<dbReference type="Pfam" id="PF07690">
    <property type="entry name" value="MFS_1"/>
    <property type="match status" value="1"/>
</dbReference>
<comment type="caution">
    <text evidence="10">The sequence shown here is derived from an EMBL/GenBank/DDBJ whole genome shotgun (WGS) entry which is preliminary data.</text>
</comment>
<feature type="transmembrane region" description="Helical" evidence="8">
    <location>
        <begin position="47"/>
        <end position="73"/>
    </location>
</feature>
<dbReference type="SUPFAM" id="SSF103473">
    <property type="entry name" value="MFS general substrate transporter"/>
    <property type="match status" value="1"/>
</dbReference>
<feature type="region of interest" description="Disordered" evidence="7">
    <location>
        <begin position="1"/>
        <end position="35"/>
    </location>
</feature>
<feature type="transmembrane region" description="Helical" evidence="8">
    <location>
        <begin position="392"/>
        <end position="419"/>
    </location>
</feature>
<keyword evidence="3" id="KW-1003">Cell membrane</keyword>
<gene>
    <name evidence="10" type="ORF">CLV54_0451</name>
</gene>
<reference evidence="10 11" key="1">
    <citation type="submission" date="2017-11" db="EMBL/GenBank/DDBJ databases">
        <title>Genomic Encyclopedia of Archaeal and Bacterial Type Strains, Phase II (KMG-II): From Individual Species to Whole Genera.</title>
        <authorList>
            <person name="Goeker M."/>
        </authorList>
    </citation>
    <scope>NUCLEOTIDE SEQUENCE [LARGE SCALE GENOMIC DNA]</scope>
    <source>
        <strain evidence="10 11">DSM 25625</strain>
    </source>
</reference>
<dbReference type="PROSITE" id="PS50850">
    <property type="entry name" value="MFS"/>
    <property type="match status" value="1"/>
</dbReference>
<dbReference type="OrthoDB" id="3218494at2"/>
<dbReference type="Gene3D" id="1.20.1250.20">
    <property type="entry name" value="MFS general substrate transporter like domains"/>
    <property type="match status" value="2"/>
</dbReference>
<feature type="domain" description="Major facilitator superfamily (MFS) profile" evidence="9">
    <location>
        <begin position="49"/>
        <end position="495"/>
    </location>
</feature>
<evidence type="ECO:0000256" key="1">
    <source>
        <dbReference type="ARBA" id="ARBA00004651"/>
    </source>
</evidence>
<feature type="transmembrane region" description="Helical" evidence="8">
    <location>
        <begin position="303"/>
        <end position="323"/>
    </location>
</feature>
<protein>
    <submittedName>
        <fullName evidence="10">EmrB/QacA subfamily drug resistance transporter</fullName>
    </submittedName>
</protein>
<name>A0A2M9C4G4_9MICO</name>
<proteinExistence type="predicted"/>
<dbReference type="EMBL" id="PGFB01000001">
    <property type="protein sequence ID" value="PJJ65418.1"/>
    <property type="molecule type" value="Genomic_DNA"/>
</dbReference>
<feature type="transmembrane region" description="Helical" evidence="8">
    <location>
        <begin position="140"/>
        <end position="162"/>
    </location>
</feature>
<dbReference type="InterPro" id="IPR020846">
    <property type="entry name" value="MFS_dom"/>
</dbReference>
<accession>A0A2M9C4G4</accession>
<feature type="transmembrane region" description="Helical" evidence="8">
    <location>
        <begin position="260"/>
        <end position="283"/>
    </location>
</feature>
<keyword evidence="11" id="KW-1185">Reference proteome</keyword>
<keyword evidence="5 8" id="KW-1133">Transmembrane helix</keyword>
<feature type="compositionally biased region" description="Polar residues" evidence="7">
    <location>
        <begin position="1"/>
        <end position="11"/>
    </location>
</feature>
<dbReference type="AlphaFoldDB" id="A0A2M9C4G4"/>
<evidence type="ECO:0000256" key="7">
    <source>
        <dbReference type="SAM" id="MobiDB-lite"/>
    </source>
</evidence>
<dbReference type="CDD" id="cd17321">
    <property type="entry name" value="MFS_MMR_MDR_like"/>
    <property type="match status" value="1"/>
</dbReference>
<evidence type="ECO:0000256" key="4">
    <source>
        <dbReference type="ARBA" id="ARBA00022692"/>
    </source>
</evidence>
<dbReference type="InterPro" id="IPR011701">
    <property type="entry name" value="MFS"/>
</dbReference>
<feature type="transmembrane region" description="Helical" evidence="8">
    <location>
        <begin position="368"/>
        <end position="386"/>
    </location>
</feature>
<dbReference type="InterPro" id="IPR036259">
    <property type="entry name" value="MFS_trans_sf"/>
</dbReference>
<keyword evidence="2" id="KW-0813">Transport</keyword>
<dbReference type="PANTHER" id="PTHR42718:SF46">
    <property type="entry name" value="BLR6921 PROTEIN"/>
    <property type="match status" value="1"/>
</dbReference>
<sequence length="501" mass="51029">MSVSTSQTTPGAASPGTDPNGTTGAPTGAGAPGAAGAPAAGTRWMRILALTGIVGGQLMLVVDGTIVTVALPHIREQLGFSPAELTWAMNSYALVFGGLLMLGGRIGDIVGRKRALVIGVIVFAIGSFAGGFATESWMLIASRVVQAIGGALAAPSTLALLRSNFPAGPAQNRALSFFSLAAGTGGAIGLVLGGLLTSTLGWNWVMFINVPIALVVVLAASFGLKESDVQPGRFDVPGAVLVTLGVTALVNGLINVAVAGWLAPLTLISLALGLGMLVAFVLVEKRSTHPLLPLRLLGSAARVAPYAAMLLVPAGMFGFFYTTTLFLEDVLGFDAMTTGVAILPWVAGMFTMSQLAPRILRTVSAPTLAFFGLGAMPVALFWMSFLRADSDYWVALFGPLLLLGASAGATFLPLTLLVLGGATEKDASAASGLLQTLQQVGGAIGIAVLTVVYASVVGQDADDASTSQGIQAALLTSTLIALLALVVFTVARIVATRGARR</sequence>